<evidence type="ECO:0000256" key="7">
    <source>
        <dbReference type="ARBA" id="ARBA00051859"/>
    </source>
</evidence>
<evidence type="ECO:0000313" key="17">
    <source>
        <dbReference type="Proteomes" id="UP000261520"/>
    </source>
</evidence>
<dbReference type="PANTHER" id="PTHR10961">
    <property type="entry name" value="PEROXISOMAL SARCOSINE OXIDASE"/>
    <property type="match status" value="1"/>
</dbReference>
<keyword evidence="4" id="KW-0285">Flavoprotein</keyword>
<evidence type="ECO:0000256" key="14">
    <source>
        <dbReference type="SAM" id="Phobius"/>
    </source>
</evidence>
<dbReference type="Gene3D" id="3.50.50.60">
    <property type="entry name" value="FAD/NAD(P)-binding domain"/>
    <property type="match status" value="1"/>
</dbReference>
<dbReference type="PANTHER" id="PTHR10961:SF46">
    <property type="entry name" value="PEROXISOMAL SARCOSINE OXIDASE"/>
    <property type="match status" value="1"/>
</dbReference>
<comment type="catalytic activity">
    <reaction evidence="8">
        <text>sarcosine + O2 + H2O = formaldehyde + glycine + H2O2</text>
        <dbReference type="Rhea" id="RHEA:13313"/>
        <dbReference type="ChEBI" id="CHEBI:15377"/>
        <dbReference type="ChEBI" id="CHEBI:15379"/>
        <dbReference type="ChEBI" id="CHEBI:16240"/>
        <dbReference type="ChEBI" id="CHEBI:16842"/>
        <dbReference type="ChEBI" id="CHEBI:57305"/>
        <dbReference type="ChEBI" id="CHEBI:57433"/>
        <dbReference type="EC" id="1.5.3.1"/>
    </reaction>
</comment>
<dbReference type="InterPro" id="IPR036188">
    <property type="entry name" value="FAD/NAD-bd_sf"/>
</dbReference>
<evidence type="ECO:0000256" key="5">
    <source>
        <dbReference type="ARBA" id="ARBA00022827"/>
    </source>
</evidence>
<dbReference type="Ensembl" id="ENSPMGT00000023414.1">
    <property type="protein sequence ID" value="ENSPMGP00000021983.1"/>
    <property type="gene ID" value="ENSPMGG00000017808.1"/>
</dbReference>
<dbReference type="InterPro" id="IPR045170">
    <property type="entry name" value="MTOX"/>
</dbReference>
<evidence type="ECO:0000256" key="11">
    <source>
        <dbReference type="ARBA" id="ARBA00070200"/>
    </source>
</evidence>
<dbReference type="GO" id="GO:0050031">
    <property type="term" value="F:L-pipecolate oxidase activity"/>
    <property type="evidence" value="ECO:0007669"/>
    <property type="project" value="UniProtKB-EC"/>
</dbReference>
<accession>A0A3B4AXW8</accession>
<evidence type="ECO:0000256" key="10">
    <source>
        <dbReference type="ARBA" id="ARBA00066548"/>
    </source>
</evidence>
<evidence type="ECO:0000259" key="15">
    <source>
        <dbReference type="Pfam" id="PF01266"/>
    </source>
</evidence>
<comment type="similarity">
    <text evidence="2">Belongs to the MSOX/MTOX family.</text>
</comment>
<sequence length="377" mass="42036">MSTDPELYDCIVIGAGVQGSFTAYSLAKRGKRTLLLEQFVLPHTRGSSHGQTRIIRKAYPEDFYAHMMEGSYQLWAEVEKEAGVKLYRQTGLLVMGPENSDSYLKIKDTLLWSKTPTVSLSPGEFNSHIPNMKLAPGDAAIVDVNAGVLYADRALKTAQVHRRSQFGGVLRDQEKVVDINPGPIVTVTTSAKSYRAKSVVITAGPWANRVLASTGLQLPLKVVRINVCYWKEKTPGSYHVKNRFPFLFFFVFCHCCPPVAPGIPSGLPSNPTDPDHRDRQTDRSDVDILRRYVSRSIPGLEPEPAIVESCMYTMTPDDHFVLDVHPQHRNIVIGAGFSGNSKLTLQFCPSSAPKKNLNLNFPLLLFFLFVFVFFPFT</sequence>
<keyword evidence="14" id="KW-1133">Transmembrane helix</keyword>
<dbReference type="EC" id="1.5.3.1" evidence="3"/>
<evidence type="ECO:0000313" key="16">
    <source>
        <dbReference type="Ensembl" id="ENSPMGP00000021983.1"/>
    </source>
</evidence>
<protein>
    <recommendedName>
        <fullName evidence="11">Peroxisomal sarcosine oxidase</fullName>
        <ecNumber evidence="3">1.5.3.1</ecNumber>
        <ecNumber evidence="10">1.5.3.7</ecNumber>
    </recommendedName>
    <alternativeName>
        <fullName evidence="12">L-pipecolate oxidase</fullName>
    </alternativeName>
    <alternativeName>
        <fullName evidence="13">L-pipecolic acid oxidase</fullName>
    </alternativeName>
</protein>
<dbReference type="EC" id="1.5.3.7" evidence="10"/>
<dbReference type="InterPro" id="IPR006076">
    <property type="entry name" value="FAD-dep_OxRdtase"/>
</dbReference>
<organism evidence="16 17">
    <name type="scientific">Periophthalmus magnuspinnatus</name>
    <dbReference type="NCBI Taxonomy" id="409849"/>
    <lineage>
        <taxon>Eukaryota</taxon>
        <taxon>Metazoa</taxon>
        <taxon>Chordata</taxon>
        <taxon>Craniata</taxon>
        <taxon>Vertebrata</taxon>
        <taxon>Euteleostomi</taxon>
        <taxon>Actinopterygii</taxon>
        <taxon>Neopterygii</taxon>
        <taxon>Teleostei</taxon>
        <taxon>Neoteleostei</taxon>
        <taxon>Acanthomorphata</taxon>
        <taxon>Gobiaria</taxon>
        <taxon>Gobiiformes</taxon>
        <taxon>Gobioidei</taxon>
        <taxon>Gobiidae</taxon>
        <taxon>Oxudercinae</taxon>
        <taxon>Periophthalmus</taxon>
    </lineage>
</organism>
<comment type="cofactor">
    <cofactor evidence="1">
        <name>FAD</name>
        <dbReference type="ChEBI" id="CHEBI:57692"/>
    </cofactor>
</comment>
<dbReference type="GO" id="GO:0005777">
    <property type="term" value="C:peroxisome"/>
    <property type="evidence" value="ECO:0007669"/>
    <property type="project" value="TreeGrafter"/>
</dbReference>
<evidence type="ECO:0000256" key="6">
    <source>
        <dbReference type="ARBA" id="ARBA00023002"/>
    </source>
</evidence>
<dbReference type="GO" id="GO:0050660">
    <property type="term" value="F:flavin adenine dinucleotide binding"/>
    <property type="evidence" value="ECO:0007669"/>
    <property type="project" value="InterPro"/>
</dbReference>
<keyword evidence="14" id="KW-0472">Membrane</keyword>
<comment type="function">
    <text evidence="9">Metabolizes sarcosine, L-pipecolic acid and L-proline.</text>
</comment>
<evidence type="ECO:0000256" key="12">
    <source>
        <dbReference type="ARBA" id="ARBA00082030"/>
    </source>
</evidence>
<proteinExistence type="inferred from homology"/>
<name>A0A3B4AXW8_9GOBI</name>
<dbReference type="SUPFAM" id="SSF51905">
    <property type="entry name" value="FAD/NAD(P)-binding domain"/>
    <property type="match status" value="1"/>
</dbReference>
<evidence type="ECO:0000256" key="1">
    <source>
        <dbReference type="ARBA" id="ARBA00001974"/>
    </source>
</evidence>
<dbReference type="AlphaFoldDB" id="A0A3B4AXW8"/>
<keyword evidence="14" id="KW-0812">Transmembrane</keyword>
<comment type="catalytic activity">
    <reaction evidence="7">
        <text>L-pipecolate + O2 = L-1-piperideine-6-carboxylate + H2O2 + H(+)</text>
        <dbReference type="Rhea" id="RHEA:11992"/>
        <dbReference type="ChEBI" id="CHEBI:15378"/>
        <dbReference type="ChEBI" id="CHEBI:15379"/>
        <dbReference type="ChEBI" id="CHEBI:16240"/>
        <dbReference type="ChEBI" id="CHEBI:58769"/>
        <dbReference type="ChEBI" id="CHEBI:61185"/>
        <dbReference type="EC" id="1.5.3.7"/>
    </reaction>
</comment>
<dbReference type="FunFam" id="3.50.50.60:FF:000189">
    <property type="entry name" value="Monomeric sarcosine oxidase"/>
    <property type="match status" value="1"/>
</dbReference>
<keyword evidence="6" id="KW-0560">Oxidoreductase</keyword>
<evidence type="ECO:0000256" key="3">
    <source>
        <dbReference type="ARBA" id="ARBA00012769"/>
    </source>
</evidence>
<feature type="transmembrane region" description="Helical" evidence="14">
    <location>
        <begin position="357"/>
        <end position="376"/>
    </location>
</feature>
<dbReference type="Pfam" id="PF01266">
    <property type="entry name" value="DAO"/>
    <property type="match status" value="1"/>
</dbReference>
<evidence type="ECO:0000256" key="8">
    <source>
        <dbReference type="ARBA" id="ARBA00052742"/>
    </source>
</evidence>
<evidence type="ECO:0000256" key="13">
    <source>
        <dbReference type="ARBA" id="ARBA00082118"/>
    </source>
</evidence>
<feature type="domain" description="FAD dependent oxidoreductase" evidence="15">
    <location>
        <begin position="9"/>
        <end position="340"/>
    </location>
</feature>
<dbReference type="GO" id="GO:0033514">
    <property type="term" value="P:L-lysine catabolic process to acetyl-CoA via L-pipecolate"/>
    <property type="evidence" value="ECO:0007669"/>
    <property type="project" value="TreeGrafter"/>
</dbReference>
<dbReference type="GO" id="GO:0008115">
    <property type="term" value="F:sarcosine oxidase activity"/>
    <property type="evidence" value="ECO:0007669"/>
    <property type="project" value="UniProtKB-EC"/>
</dbReference>
<keyword evidence="5" id="KW-0274">FAD</keyword>
<evidence type="ECO:0000256" key="2">
    <source>
        <dbReference type="ARBA" id="ARBA00010989"/>
    </source>
</evidence>
<evidence type="ECO:0000256" key="9">
    <source>
        <dbReference type="ARBA" id="ARBA00055924"/>
    </source>
</evidence>
<evidence type="ECO:0000256" key="4">
    <source>
        <dbReference type="ARBA" id="ARBA00022630"/>
    </source>
</evidence>
<reference evidence="16" key="1">
    <citation type="submission" date="2025-08" db="UniProtKB">
        <authorList>
            <consortium name="Ensembl"/>
        </authorList>
    </citation>
    <scope>IDENTIFICATION</scope>
</reference>
<dbReference type="Proteomes" id="UP000261520">
    <property type="component" value="Unplaced"/>
</dbReference>
<reference evidence="16" key="2">
    <citation type="submission" date="2025-09" db="UniProtKB">
        <authorList>
            <consortium name="Ensembl"/>
        </authorList>
    </citation>
    <scope>IDENTIFICATION</scope>
</reference>
<dbReference type="SUPFAM" id="SSF54373">
    <property type="entry name" value="FAD-linked reductases, C-terminal domain"/>
    <property type="match status" value="1"/>
</dbReference>
<dbReference type="Gene3D" id="3.30.9.10">
    <property type="entry name" value="D-Amino Acid Oxidase, subunit A, domain 2"/>
    <property type="match status" value="1"/>
</dbReference>
<keyword evidence="17" id="KW-1185">Reference proteome</keyword>